<dbReference type="SMART" id="SM00737">
    <property type="entry name" value="ML"/>
    <property type="match status" value="1"/>
</dbReference>
<feature type="domain" description="MD-2-related lipid-recognition" evidence="2">
    <location>
        <begin position="34"/>
        <end position="166"/>
    </location>
</feature>
<dbReference type="Gene3D" id="2.60.40.770">
    <property type="match status" value="1"/>
</dbReference>
<comment type="caution">
    <text evidence="4">The sequence shown here is derived from an EMBL/GenBank/DDBJ whole genome shotgun (WGS) entry which is preliminary data.</text>
</comment>
<accession>A0A922HWZ5</accession>
<evidence type="ECO:0000313" key="5">
    <source>
        <dbReference type="Proteomes" id="UP000790347"/>
    </source>
</evidence>
<dbReference type="InterPro" id="IPR014756">
    <property type="entry name" value="Ig_E-set"/>
</dbReference>
<evidence type="ECO:0000256" key="1">
    <source>
        <dbReference type="SAM" id="Phobius"/>
    </source>
</evidence>
<reference evidence="3" key="2">
    <citation type="submission" date="2020-06" db="EMBL/GenBank/DDBJ databases">
        <authorList>
            <person name="Ji K."/>
            <person name="Li J."/>
        </authorList>
    </citation>
    <scope>NUCLEOTIDE SEQUENCE</scope>
    <source>
        <strain evidence="3">JKM2019</strain>
        <tissue evidence="3">Whole body</tissue>
    </source>
</reference>
<proteinExistence type="predicted"/>
<evidence type="ECO:0000259" key="2">
    <source>
        <dbReference type="SMART" id="SM00737"/>
    </source>
</evidence>
<protein>
    <submittedName>
        <fullName evidence="4">Phosphatidylglycerol/phosphatidylinositol transfer protein</fullName>
    </submittedName>
</protein>
<dbReference type="EMBL" id="SDOV01000009">
    <property type="protein sequence ID" value="KAH7637029.1"/>
    <property type="molecule type" value="Genomic_DNA"/>
</dbReference>
<keyword evidence="1" id="KW-0812">Transmembrane</keyword>
<organism evidence="4 5">
    <name type="scientific">Dermatophagoides farinae</name>
    <name type="common">American house dust mite</name>
    <dbReference type="NCBI Taxonomy" id="6954"/>
    <lineage>
        <taxon>Eukaryota</taxon>
        <taxon>Metazoa</taxon>
        <taxon>Ecdysozoa</taxon>
        <taxon>Arthropoda</taxon>
        <taxon>Chelicerata</taxon>
        <taxon>Arachnida</taxon>
        <taxon>Acari</taxon>
        <taxon>Acariformes</taxon>
        <taxon>Sarcoptiformes</taxon>
        <taxon>Astigmata</taxon>
        <taxon>Psoroptidia</taxon>
        <taxon>Analgoidea</taxon>
        <taxon>Pyroglyphidae</taxon>
        <taxon>Dermatophagoidinae</taxon>
        <taxon>Dermatophagoides</taxon>
    </lineage>
</organism>
<dbReference type="EMBL" id="ASGP02000004">
    <property type="protein sequence ID" value="KAH9510784.1"/>
    <property type="molecule type" value="Genomic_DNA"/>
</dbReference>
<evidence type="ECO:0000313" key="4">
    <source>
        <dbReference type="EMBL" id="KAH9510784.1"/>
    </source>
</evidence>
<evidence type="ECO:0000313" key="3">
    <source>
        <dbReference type="EMBL" id="KAH7637029.1"/>
    </source>
</evidence>
<dbReference type="Pfam" id="PF02221">
    <property type="entry name" value="E1_DerP2_DerF2"/>
    <property type="match status" value="1"/>
</dbReference>
<reference evidence="4" key="1">
    <citation type="submission" date="2013-05" db="EMBL/GenBank/DDBJ databases">
        <authorList>
            <person name="Yim A.K.Y."/>
            <person name="Chan T.F."/>
            <person name="Ji K.M."/>
            <person name="Liu X.Y."/>
            <person name="Zhou J.W."/>
            <person name="Li R.Q."/>
            <person name="Yang K.Y."/>
            <person name="Li J."/>
            <person name="Li M."/>
            <person name="Law P.T.W."/>
            <person name="Wu Y.L."/>
            <person name="Cai Z.L."/>
            <person name="Qin H."/>
            <person name="Bao Y."/>
            <person name="Leung R.K.K."/>
            <person name="Ng P.K.S."/>
            <person name="Zou J."/>
            <person name="Zhong X.J."/>
            <person name="Ran P.X."/>
            <person name="Zhong N.S."/>
            <person name="Liu Z.G."/>
            <person name="Tsui S.K.W."/>
        </authorList>
    </citation>
    <scope>NUCLEOTIDE SEQUENCE</scope>
    <source>
        <strain evidence="4">Derf</strain>
        <tissue evidence="4">Whole organism</tissue>
    </source>
</reference>
<dbReference type="SUPFAM" id="SSF81296">
    <property type="entry name" value="E set domains"/>
    <property type="match status" value="1"/>
</dbReference>
<keyword evidence="1" id="KW-1133">Transmembrane helix</keyword>
<gene>
    <name evidence="4" type="primary">NPC2_6</name>
    <name evidence="4" type="ORF">DERF_009291</name>
    <name evidence="3" type="ORF">HUG17_7235</name>
</gene>
<dbReference type="InterPro" id="IPR003172">
    <property type="entry name" value="ML_dom"/>
</dbReference>
<sequence length="189" mass="21891">MSLIDMIIYLPLLLLLLFINNEWLIFVNSTSVYFDDCGNGEIKSIDIEPCHSLPCHFEKGQRANLTIVFQPKRKSNYIRVHSTLRTGGLFDYQINVEDEDPEVCQSSNSHHRNWGKIKCPALPGNTYTFKVSRIFPVSTTWNMFRYSKIQLKNEYGQTVGCGDWYLEFNRASIDRKMLNAQNLKKPLSS</sequence>
<keyword evidence="5" id="KW-1185">Reference proteome</keyword>
<dbReference type="AlphaFoldDB" id="A0A922HWZ5"/>
<dbReference type="Proteomes" id="UP000790347">
    <property type="component" value="Unassembled WGS sequence"/>
</dbReference>
<keyword evidence="1" id="KW-0472">Membrane</keyword>
<dbReference type="OrthoDB" id="6487707at2759"/>
<reference evidence="4" key="4">
    <citation type="journal article" date="2022" name="Res Sq">
        <title>Comparative Genomics Reveals Insights into the Divergent Evolution of Astigmatic Mites and Household Pest Adaptations.</title>
        <authorList>
            <person name="Xiong Q."/>
            <person name="Wan A.T.-Y."/>
            <person name="Liu X.-Y."/>
            <person name="Fung C.S.-H."/>
            <person name="Xiao X."/>
            <person name="Malainual N."/>
            <person name="Hou J."/>
            <person name="Wang L."/>
            <person name="Wang M."/>
            <person name="Yang K."/>
            <person name="Cui Y."/>
            <person name="Leung E."/>
            <person name="Nong W."/>
            <person name="Shin S.-K."/>
            <person name="Au S."/>
            <person name="Jeong K.Y."/>
            <person name="Chew F.T."/>
            <person name="Hui J."/>
            <person name="Leung T.F."/>
            <person name="Tungtrongchitr A."/>
            <person name="Zhong N."/>
            <person name="Liu Z."/>
            <person name="Tsui S."/>
        </authorList>
    </citation>
    <scope>NUCLEOTIDE SEQUENCE</scope>
    <source>
        <strain evidence="4">Derf</strain>
        <tissue evidence="4">Whole organism</tissue>
    </source>
</reference>
<dbReference type="Proteomes" id="UP000828236">
    <property type="component" value="Unassembled WGS sequence"/>
</dbReference>
<name>A0A922HWZ5_DERFA</name>
<reference evidence="3" key="3">
    <citation type="journal article" date="2021" name="World Allergy Organ. J.">
        <title>Chromosome-level assembly of Dermatophagoides farinae genome and transcriptome reveals two novel allergens Der f 37 and Der f 39.</title>
        <authorList>
            <person name="Chen J."/>
            <person name="Cai Z."/>
            <person name="Fan D."/>
            <person name="Hu J."/>
            <person name="Hou Y."/>
            <person name="He Y."/>
            <person name="Zhang Z."/>
            <person name="Zhao Z."/>
            <person name="Gao P."/>
            <person name="Hu W."/>
            <person name="Sun J."/>
            <person name="Li J."/>
            <person name="Ji K."/>
        </authorList>
    </citation>
    <scope>NUCLEOTIDE SEQUENCE</scope>
    <source>
        <strain evidence="3">JKM2019</strain>
    </source>
</reference>
<feature type="transmembrane region" description="Helical" evidence="1">
    <location>
        <begin position="7"/>
        <end position="26"/>
    </location>
</feature>